<gene>
    <name evidence="4" type="ORF">DB32_008251</name>
</gene>
<dbReference type="Proteomes" id="UP000034883">
    <property type="component" value="Chromosome"/>
</dbReference>
<dbReference type="InterPro" id="IPR004045">
    <property type="entry name" value="Glutathione_S-Trfase_N"/>
</dbReference>
<dbReference type="SFLD" id="SFLDS00019">
    <property type="entry name" value="Glutathione_Transferase_(cytos"/>
    <property type="match status" value="1"/>
</dbReference>
<dbReference type="PANTHER" id="PTHR44051:SF21">
    <property type="entry name" value="GLUTATHIONE S-TRANSFERASE FAMILY PROTEIN"/>
    <property type="match status" value="1"/>
</dbReference>
<dbReference type="SFLD" id="SFLDG01150">
    <property type="entry name" value="Main.1:_Beta-like"/>
    <property type="match status" value="1"/>
</dbReference>
<organism evidence="4 5">
    <name type="scientific">Sandaracinus amylolyticus</name>
    <dbReference type="NCBI Taxonomy" id="927083"/>
    <lineage>
        <taxon>Bacteria</taxon>
        <taxon>Pseudomonadati</taxon>
        <taxon>Myxococcota</taxon>
        <taxon>Polyangia</taxon>
        <taxon>Polyangiales</taxon>
        <taxon>Sandaracinaceae</taxon>
        <taxon>Sandaracinus</taxon>
    </lineage>
</organism>
<dbReference type="CDD" id="cd03207">
    <property type="entry name" value="GST_C_8"/>
    <property type="match status" value="1"/>
</dbReference>
<dbReference type="EMBL" id="CP011125">
    <property type="protein sequence ID" value="AKF11102.1"/>
    <property type="molecule type" value="Genomic_DNA"/>
</dbReference>
<dbReference type="Pfam" id="PF00043">
    <property type="entry name" value="GST_C"/>
    <property type="match status" value="1"/>
</dbReference>
<dbReference type="SUPFAM" id="SSF52833">
    <property type="entry name" value="Thioredoxin-like"/>
    <property type="match status" value="1"/>
</dbReference>
<dbReference type="OrthoDB" id="5740960at2"/>
<dbReference type="STRING" id="927083.DB32_008251"/>
<evidence type="ECO:0000259" key="2">
    <source>
        <dbReference type="PROSITE" id="PS50404"/>
    </source>
</evidence>
<dbReference type="PROSITE" id="PS50405">
    <property type="entry name" value="GST_CTER"/>
    <property type="match status" value="1"/>
</dbReference>
<reference evidence="4 5" key="1">
    <citation type="submission" date="2015-03" db="EMBL/GenBank/DDBJ databases">
        <title>Genome assembly of Sandaracinus amylolyticus DSM 53668.</title>
        <authorList>
            <person name="Sharma G."/>
            <person name="Subramanian S."/>
        </authorList>
    </citation>
    <scope>NUCLEOTIDE SEQUENCE [LARGE SCALE GENOMIC DNA]</scope>
    <source>
        <strain evidence="4 5">DSM 53668</strain>
    </source>
</reference>
<dbReference type="Gene3D" id="1.20.1050.10">
    <property type="match status" value="1"/>
</dbReference>
<feature type="domain" description="GST C-terminal" evidence="3">
    <location>
        <begin position="86"/>
        <end position="203"/>
    </location>
</feature>
<dbReference type="Pfam" id="PF02798">
    <property type="entry name" value="GST_N"/>
    <property type="match status" value="1"/>
</dbReference>
<evidence type="ECO:0000313" key="5">
    <source>
        <dbReference type="Proteomes" id="UP000034883"/>
    </source>
</evidence>
<name>A0A0F6W9Y1_9BACT</name>
<dbReference type="InterPro" id="IPR036282">
    <property type="entry name" value="Glutathione-S-Trfase_C_sf"/>
</dbReference>
<comment type="similarity">
    <text evidence="1">Belongs to the GST superfamily.</text>
</comment>
<keyword evidence="5" id="KW-1185">Reference proteome</keyword>
<proteinExistence type="inferred from homology"/>
<dbReference type="RefSeq" id="WP_053238003.1">
    <property type="nucleotide sequence ID" value="NZ_CP011125.1"/>
</dbReference>
<evidence type="ECO:0000259" key="3">
    <source>
        <dbReference type="PROSITE" id="PS50405"/>
    </source>
</evidence>
<evidence type="ECO:0000313" key="4">
    <source>
        <dbReference type="EMBL" id="AKF11102.1"/>
    </source>
</evidence>
<dbReference type="KEGG" id="samy:DB32_008251"/>
<dbReference type="SUPFAM" id="SSF47616">
    <property type="entry name" value="GST C-terminal domain-like"/>
    <property type="match status" value="1"/>
</dbReference>
<dbReference type="GO" id="GO:0016740">
    <property type="term" value="F:transferase activity"/>
    <property type="evidence" value="ECO:0007669"/>
    <property type="project" value="UniProtKB-KW"/>
</dbReference>
<dbReference type="InterPro" id="IPR040079">
    <property type="entry name" value="Glutathione_S-Trfase"/>
</dbReference>
<dbReference type="Gene3D" id="3.40.30.10">
    <property type="entry name" value="Glutaredoxin"/>
    <property type="match status" value="1"/>
</dbReference>
<dbReference type="InterPro" id="IPR036249">
    <property type="entry name" value="Thioredoxin-like_sf"/>
</dbReference>
<dbReference type="PANTHER" id="PTHR44051">
    <property type="entry name" value="GLUTATHIONE S-TRANSFERASE-RELATED"/>
    <property type="match status" value="1"/>
</dbReference>
<dbReference type="InterPro" id="IPR004046">
    <property type="entry name" value="GST_C"/>
</dbReference>
<keyword evidence="4" id="KW-0808">Transferase</keyword>
<dbReference type="InterPro" id="IPR010987">
    <property type="entry name" value="Glutathione-S-Trfase_C-like"/>
</dbReference>
<dbReference type="SFLD" id="SFLDG00358">
    <property type="entry name" value="Main_(cytGST)"/>
    <property type="match status" value="1"/>
</dbReference>
<protein>
    <submittedName>
        <fullName evidence="4">Glutathione S-transferase</fullName>
    </submittedName>
</protein>
<dbReference type="CDD" id="cd03046">
    <property type="entry name" value="GST_N_GTT1_like"/>
    <property type="match status" value="1"/>
</dbReference>
<dbReference type="AlphaFoldDB" id="A0A0F6W9Y1"/>
<evidence type="ECO:0000256" key="1">
    <source>
        <dbReference type="RuleBase" id="RU003494"/>
    </source>
</evidence>
<dbReference type="PROSITE" id="PS50404">
    <property type="entry name" value="GST_NTER"/>
    <property type="match status" value="1"/>
</dbReference>
<sequence>MKLYDAAMPGTRGARVRWILEELGIPYDVKTLDLRKDAKQPEYLEIHPHGRVPAFEIEGEAIIESAAICMQLADLHADRGLAPKLGTPERARWYQWIVYAPATLDGPIVERLFHTALLPPDKRRPELVERADATWKTAAPFLTKTLSKQDWLVGDAFTAADVVVGYDVALAANMGMLEGHPALQAYLGRLSSRPAFVKAYEGG</sequence>
<feature type="domain" description="GST N-terminal" evidence="2">
    <location>
        <begin position="1"/>
        <end position="80"/>
    </location>
</feature>
<accession>A0A0F6W9Y1</accession>